<evidence type="ECO:0000256" key="5">
    <source>
        <dbReference type="ARBA" id="ARBA00023004"/>
    </source>
</evidence>
<evidence type="ECO:0000313" key="10">
    <source>
        <dbReference type="EMBL" id="OAN14562.1"/>
    </source>
</evidence>
<comment type="caution">
    <text evidence="10">The sequence shown here is derived from an EMBL/GenBank/DDBJ whole genome shotgun (WGS) entry which is preliminary data.</text>
</comment>
<reference evidence="10 11" key="1">
    <citation type="submission" date="2016-03" db="EMBL/GenBank/DDBJ databases">
        <authorList>
            <person name="Cho S.-Y."/>
            <person name="Lim S."/>
            <person name="Kim H."/>
            <person name="Soh E.H."/>
            <person name="Moon J.S."/>
        </authorList>
    </citation>
    <scope>NUCLEOTIDE SEQUENCE [LARGE SCALE GENOMIC DNA]</scope>
    <source>
        <strain evidence="10 11">KCTC 3810</strain>
    </source>
</reference>
<dbReference type="PIRSF" id="PIRSF000025">
    <property type="entry name" value="Cytc_Bsub_c550"/>
    <property type="match status" value="1"/>
</dbReference>
<evidence type="ECO:0000256" key="8">
    <source>
        <dbReference type="SAM" id="SignalP"/>
    </source>
</evidence>
<dbReference type="InterPro" id="IPR054782">
    <property type="entry name" value="Cytochro_C551"/>
</dbReference>
<feature type="compositionally biased region" description="Low complexity" evidence="7">
    <location>
        <begin position="22"/>
        <end position="33"/>
    </location>
</feature>
<dbReference type="PROSITE" id="PS51007">
    <property type="entry name" value="CYTC"/>
    <property type="match status" value="1"/>
</dbReference>
<keyword evidence="2 6" id="KW-0349">Heme</keyword>
<dbReference type="NCBIfam" id="NF045774">
    <property type="entry name" value="cytochro_C551"/>
    <property type="match status" value="1"/>
</dbReference>
<dbReference type="PANTHER" id="PTHR37823">
    <property type="entry name" value="CYTOCHROME C-553-LIKE"/>
    <property type="match status" value="1"/>
</dbReference>
<keyword evidence="11" id="KW-1185">Reference proteome</keyword>
<dbReference type="InterPro" id="IPR012218">
    <property type="entry name" value="Cyt_c_BACSU-c550-type"/>
</dbReference>
<dbReference type="SUPFAM" id="SSF46626">
    <property type="entry name" value="Cytochrome c"/>
    <property type="match status" value="1"/>
</dbReference>
<evidence type="ECO:0000256" key="6">
    <source>
        <dbReference type="PROSITE-ProRule" id="PRU00433"/>
    </source>
</evidence>
<dbReference type="EMBL" id="LVVL01000001">
    <property type="protein sequence ID" value="OAN14562.1"/>
    <property type="molecule type" value="Genomic_DNA"/>
</dbReference>
<keyword evidence="1" id="KW-0813">Transport</keyword>
<dbReference type="Pfam" id="PF13442">
    <property type="entry name" value="Cytochrome_CBB3"/>
    <property type="match status" value="1"/>
</dbReference>
<evidence type="ECO:0000259" key="9">
    <source>
        <dbReference type="PROSITE" id="PS51007"/>
    </source>
</evidence>
<keyword evidence="3 6" id="KW-0479">Metal-binding</keyword>
<organism evidence="10 11">
    <name type="scientific">Exiguobacterium undae</name>
    <dbReference type="NCBI Taxonomy" id="169177"/>
    <lineage>
        <taxon>Bacteria</taxon>
        <taxon>Bacillati</taxon>
        <taxon>Bacillota</taxon>
        <taxon>Bacilli</taxon>
        <taxon>Bacillales</taxon>
        <taxon>Bacillales Family XII. Incertae Sedis</taxon>
        <taxon>Exiguobacterium</taxon>
    </lineage>
</organism>
<feature type="chain" id="PRO_5045067839" evidence="8">
    <location>
        <begin position="21"/>
        <end position="123"/>
    </location>
</feature>
<keyword evidence="8" id="KW-0732">Signal</keyword>
<name>A0ABX2V8N6_9BACL</name>
<keyword evidence="5 6" id="KW-0408">Iron</keyword>
<evidence type="ECO:0000256" key="4">
    <source>
        <dbReference type="ARBA" id="ARBA00022982"/>
    </source>
</evidence>
<accession>A0ABX2V8N6</accession>
<dbReference type="Proteomes" id="UP000078447">
    <property type="component" value="Unassembled WGS sequence"/>
</dbReference>
<dbReference type="InterPro" id="IPR009056">
    <property type="entry name" value="Cyt_c-like_dom"/>
</dbReference>
<feature type="compositionally biased region" description="Basic and acidic residues" evidence="7">
    <location>
        <begin position="34"/>
        <end position="47"/>
    </location>
</feature>
<dbReference type="InterPro" id="IPR036909">
    <property type="entry name" value="Cyt_c-like_dom_sf"/>
</dbReference>
<evidence type="ECO:0000256" key="7">
    <source>
        <dbReference type="SAM" id="MobiDB-lite"/>
    </source>
</evidence>
<dbReference type="RefSeq" id="WP_026832151.1">
    <property type="nucleotide sequence ID" value="NZ_CP085018.1"/>
</dbReference>
<evidence type="ECO:0000256" key="3">
    <source>
        <dbReference type="ARBA" id="ARBA00022723"/>
    </source>
</evidence>
<dbReference type="InterPro" id="IPR051811">
    <property type="entry name" value="Cytochrome_c550/c551-like"/>
</dbReference>
<evidence type="ECO:0000256" key="1">
    <source>
        <dbReference type="ARBA" id="ARBA00022448"/>
    </source>
</evidence>
<gene>
    <name evidence="10" type="ORF">A3783_01130</name>
</gene>
<protein>
    <submittedName>
        <fullName evidence="10">Cytochrome C551</fullName>
    </submittedName>
</protein>
<evidence type="ECO:0000313" key="11">
    <source>
        <dbReference type="Proteomes" id="UP000078447"/>
    </source>
</evidence>
<dbReference type="PROSITE" id="PS51257">
    <property type="entry name" value="PROKAR_LIPOPROTEIN"/>
    <property type="match status" value="1"/>
</dbReference>
<evidence type="ECO:0000256" key="2">
    <source>
        <dbReference type="ARBA" id="ARBA00022617"/>
    </source>
</evidence>
<dbReference type="PANTHER" id="PTHR37823:SF4">
    <property type="entry name" value="MENAQUINOL-CYTOCHROME C REDUCTASE CYTOCHROME B_C SUBUNIT"/>
    <property type="match status" value="1"/>
</dbReference>
<keyword evidence="4" id="KW-0249">Electron transport</keyword>
<feature type="domain" description="Cytochrome c" evidence="9">
    <location>
        <begin position="49"/>
        <end position="123"/>
    </location>
</feature>
<feature type="region of interest" description="Disordered" evidence="7">
    <location>
        <begin position="22"/>
        <end position="49"/>
    </location>
</feature>
<sequence>MKLKNLLLAAGLGATLVLGACGSDDSSSDTSSDTTKEESTMNDDSSKTETAVDAEKIFANNCASCHGNNLEGNVGPNLTKVGAKLSSEEIQEIIKNGKGQMPAGILKDDKEIVAVADWLAEKK</sequence>
<dbReference type="Gene3D" id="1.10.760.10">
    <property type="entry name" value="Cytochrome c-like domain"/>
    <property type="match status" value="1"/>
</dbReference>
<feature type="signal peptide" evidence="8">
    <location>
        <begin position="1"/>
        <end position="20"/>
    </location>
</feature>
<proteinExistence type="predicted"/>